<gene>
    <name evidence="2" type="ORF">J27TS8_25310</name>
</gene>
<dbReference type="Proteomes" id="UP000682111">
    <property type="component" value="Unassembled WGS sequence"/>
</dbReference>
<evidence type="ECO:0000313" key="3">
    <source>
        <dbReference type="Proteomes" id="UP000682111"/>
    </source>
</evidence>
<evidence type="ECO:0000256" key="1">
    <source>
        <dbReference type="SAM" id="SignalP"/>
    </source>
</evidence>
<feature type="chain" id="PRO_5037734285" evidence="1">
    <location>
        <begin position="23"/>
        <end position="40"/>
    </location>
</feature>
<sequence>MKKWIIRLGLVAIITVTITASAAGQEKPNLCRDALCWIQY</sequence>
<feature type="signal peptide" evidence="1">
    <location>
        <begin position="1"/>
        <end position="22"/>
    </location>
</feature>
<accession>A0A920BU24</accession>
<protein>
    <submittedName>
        <fullName evidence="2">Uncharacterized protein</fullName>
    </submittedName>
</protein>
<comment type="caution">
    <text evidence="2">The sequence shown here is derived from an EMBL/GenBank/DDBJ whole genome shotgun (WGS) entry which is preliminary data.</text>
</comment>
<keyword evidence="3" id="KW-1185">Reference proteome</keyword>
<organism evidence="2 3">
    <name type="scientific">Robertmurraya siralis</name>
    <dbReference type="NCBI Taxonomy" id="77777"/>
    <lineage>
        <taxon>Bacteria</taxon>
        <taxon>Bacillati</taxon>
        <taxon>Bacillota</taxon>
        <taxon>Bacilli</taxon>
        <taxon>Bacillales</taxon>
        <taxon>Bacillaceae</taxon>
        <taxon>Robertmurraya</taxon>
    </lineage>
</organism>
<name>A0A920BU24_9BACI</name>
<evidence type="ECO:0000313" key="2">
    <source>
        <dbReference type="EMBL" id="GIN62538.1"/>
    </source>
</evidence>
<proteinExistence type="predicted"/>
<dbReference type="EMBL" id="BORC01000004">
    <property type="protein sequence ID" value="GIN62538.1"/>
    <property type="molecule type" value="Genomic_DNA"/>
</dbReference>
<reference evidence="2" key="1">
    <citation type="submission" date="2021-03" db="EMBL/GenBank/DDBJ databases">
        <title>Antimicrobial resistance genes in bacteria isolated from Japanese honey, and their potential for conferring macrolide and lincosamide resistance in the American foulbrood pathogen Paenibacillus larvae.</title>
        <authorList>
            <person name="Okamoto M."/>
            <person name="Kumagai M."/>
            <person name="Kanamori H."/>
            <person name="Takamatsu D."/>
        </authorList>
    </citation>
    <scope>NUCLEOTIDE SEQUENCE</scope>
    <source>
        <strain evidence="2">J27TS8</strain>
    </source>
</reference>
<dbReference type="AlphaFoldDB" id="A0A920BU24"/>
<keyword evidence="1" id="KW-0732">Signal</keyword>